<dbReference type="InterPro" id="IPR006016">
    <property type="entry name" value="UspA"/>
</dbReference>
<dbReference type="EMBL" id="CP159534">
    <property type="protein sequence ID" value="XCJ74139.1"/>
    <property type="molecule type" value="Genomic_DNA"/>
</dbReference>
<protein>
    <submittedName>
        <fullName evidence="2">Universal stress protein</fullName>
    </submittedName>
</protein>
<feature type="domain" description="UspA" evidence="1">
    <location>
        <begin position="10"/>
        <end position="140"/>
    </location>
</feature>
<gene>
    <name evidence="2" type="ORF">ABII15_31050</name>
</gene>
<evidence type="ECO:0000259" key="1">
    <source>
        <dbReference type="Pfam" id="PF00582"/>
    </source>
</evidence>
<dbReference type="Gene3D" id="3.40.50.12370">
    <property type="match status" value="1"/>
</dbReference>
<dbReference type="RefSeq" id="WP_353945587.1">
    <property type="nucleotide sequence ID" value="NZ_CP159534.1"/>
</dbReference>
<dbReference type="KEGG" id="stac:ABII15_31050"/>
<dbReference type="AlphaFoldDB" id="A0AAU8J0V7"/>
<dbReference type="Pfam" id="PF00582">
    <property type="entry name" value="Usp"/>
    <property type="match status" value="1"/>
</dbReference>
<reference evidence="2" key="1">
    <citation type="submission" date="2024-06" db="EMBL/GenBank/DDBJ databases">
        <title>Streptomyces sp. strain HUAS MG91 genome sequences.</title>
        <authorList>
            <person name="Mo P."/>
        </authorList>
    </citation>
    <scope>NUCLEOTIDE SEQUENCE</scope>
    <source>
        <strain evidence="2">HUAS MG91</strain>
    </source>
</reference>
<name>A0AAU8J0V7_9ACTN</name>
<sequence length="167" mass="17975">MYDDGFRAGRVVVGVSGSPASLAAVRSAVDQARRSGRALVAVVAWEPPEGEKLYARWPDHAWARHWHAEARATLARAFEEAVGGLPPDLDVALRVVRGRPGPVLVGLAAGPDDLLVIGGHRGPVHRYTRRHAWCPILTVPVRKIARAELRALLRPVRGAGNCATSHS</sequence>
<proteinExistence type="predicted"/>
<dbReference type="SUPFAM" id="SSF52402">
    <property type="entry name" value="Adenine nucleotide alpha hydrolases-like"/>
    <property type="match status" value="1"/>
</dbReference>
<evidence type="ECO:0000313" key="2">
    <source>
        <dbReference type="EMBL" id="XCJ74139.1"/>
    </source>
</evidence>
<dbReference type="CDD" id="cd00293">
    <property type="entry name" value="USP-like"/>
    <property type="match status" value="1"/>
</dbReference>
<accession>A0AAU8J0V7</accession>
<organism evidence="2">
    <name type="scientific">Streptomyces tabacisoli</name>
    <dbReference type="NCBI Taxonomy" id="3156398"/>
    <lineage>
        <taxon>Bacteria</taxon>
        <taxon>Bacillati</taxon>
        <taxon>Actinomycetota</taxon>
        <taxon>Actinomycetes</taxon>
        <taxon>Kitasatosporales</taxon>
        <taxon>Streptomycetaceae</taxon>
        <taxon>Streptomyces</taxon>
    </lineage>
</organism>